<keyword evidence="4" id="KW-1185">Reference proteome</keyword>
<dbReference type="InterPro" id="IPR046796">
    <property type="entry name" value="Transposase_32_dom"/>
</dbReference>
<feature type="region of interest" description="Disordered" evidence="1">
    <location>
        <begin position="1"/>
        <end position="78"/>
    </location>
</feature>
<name>A0A2G5EPD9_AQUCA</name>
<protein>
    <recommendedName>
        <fullName evidence="2">Putative plant transposon protein domain-containing protein</fullName>
    </recommendedName>
</protein>
<organism evidence="3 4">
    <name type="scientific">Aquilegia coerulea</name>
    <name type="common">Rocky mountain columbine</name>
    <dbReference type="NCBI Taxonomy" id="218851"/>
    <lineage>
        <taxon>Eukaryota</taxon>
        <taxon>Viridiplantae</taxon>
        <taxon>Streptophyta</taxon>
        <taxon>Embryophyta</taxon>
        <taxon>Tracheophyta</taxon>
        <taxon>Spermatophyta</taxon>
        <taxon>Magnoliopsida</taxon>
        <taxon>Ranunculales</taxon>
        <taxon>Ranunculaceae</taxon>
        <taxon>Thalictroideae</taxon>
        <taxon>Aquilegia</taxon>
    </lineage>
</organism>
<dbReference type="Pfam" id="PF20167">
    <property type="entry name" value="Transposase_32"/>
    <property type="match status" value="1"/>
</dbReference>
<evidence type="ECO:0000313" key="3">
    <source>
        <dbReference type="EMBL" id="PIA57618.1"/>
    </source>
</evidence>
<dbReference type="Proteomes" id="UP000230069">
    <property type="component" value="Unassembled WGS sequence"/>
</dbReference>
<evidence type="ECO:0000259" key="2">
    <source>
        <dbReference type="Pfam" id="PF20167"/>
    </source>
</evidence>
<dbReference type="AlphaFoldDB" id="A0A2G5EPD9"/>
<sequence length="460" mass="52502">MKQGNGKRSNTEESDDVPSPKRHKQQQEEEESGVLVQCPNVRREEDGSQGLSEKLIPNEEKEAENGLSLPEEEAQTISTEKLPTLTGIVLIEENIPEAQNGQIPTFVDNPAAKVSPMRRPPANGSDLTYSRSEFLAEAGFSIVLEQEAPVYYEKLVKRNWVALLRNSEDFFIAPVVREFYSSMRNVNMEDLTFDVTIQGEDFVISLELISLVLNIPIHENAPFSPNMSVEDICCGLEIVATPERDGGIKAQNFFRNQLLIFRWIVTNVVPTSHYTTAYLPSLYLLYVVQRDLCFCMCRWLFQTLVNHMGSSSSLSLPCLVTSLVLHVAQSRMSVENLSKVYIRPMTINILKQVKQCKNGDWTPNMIREEDRLHPHPCEEEPLKNPVTCEENFFEDDSFIESVPKKDKTWVAKVWTGLKKVADKFENMERKQDEILDAFKKVTVKLENVERKQDTILRKIG</sequence>
<evidence type="ECO:0000256" key="1">
    <source>
        <dbReference type="SAM" id="MobiDB-lite"/>
    </source>
</evidence>
<dbReference type="OrthoDB" id="10296426at2759"/>
<evidence type="ECO:0000313" key="4">
    <source>
        <dbReference type="Proteomes" id="UP000230069"/>
    </source>
</evidence>
<accession>A0A2G5EPD9</accession>
<reference evidence="3 4" key="1">
    <citation type="submission" date="2017-09" db="EMBL/GenBank/DDBJ databases">
        <title>WGS assembly of Aquilegia coerulea Goldsmith.</title>
        <authorList>
            <person name="Hodges S."/>
            <person name="Kramer E."/>
            <person name="Nordborg M."/>
            <person name="Tomkins J."/>
            <person name="Borevitz J."/>
            <person name="Derieg N."/>
            <person name="Yan J."/>
            <person name="Mihaltcheva S."/>
            <person name="Hayes R.D."/>
            <person name="Rokhsar D."/>
        </authorList>
    </citation>
    <scope>NUCLEOTIDE SEQUENCE [LARGE SCALE GENOMIC DNA]</scope>
    <source>
        <strain evidence="4">cv. Goldsmith</strain>
    </source>
</reference>
<feature type="domain" description="Putative plant transposon protein" evidence="2">
    <location>
        <begin position="157"/>
        <end position="324"/>
    </location>
</feature>
<gene>
    <name evidence="3" type="ORF">AQUCO_00600382v1</name>
</gene>
<proteinExistence type="predicted"/>
<dbReference type="InParanoid" id="A0A2G5EPD9"/>
<dbReference type="EMBL" id="KZ305023">
    <property type="protein sequence ID" value="PIA57618.1"/>
    <property type="molecule type" value="Genomic_DNA"/>
</dbReference>